<accession>A0A932HWJ0</accession>
<dbReference type="Pfam" id="PF00561">
    <property type="entry name" value="Abhydrolase_1"/>
    <property type="match status" value="1"/>
</dbReference>
<organism evidence="2 3">
    <name type="scientific">Tectimicrobiota bacterium</name>
    <dbReference type="NCBI Taxonomy" id="2528274"/>
    <lineage>
        <taxon>Bacteria</taxon>
        <taxon>Pseudomonadati</taxon>
        <taxon>Nitrospinota/Tectimicrobiota group</taxon>
        <taxon>Candidatus Tectimicrobiota</taxon>
    </lineage>
</organism>
<proteinExistence type="predicted"/>
<dbReference type="InterPro" id="IPR029058">
    <property type="entry name" value="AB_hydrolase_fold"/>
</dbReference>
<dbReference type="SUPFAM" id="SSF53474">
    <property type="entry name" value="alpha/beta-Hydrolases"/>
    <property type="match status" value="1"/>
</dbReference>
<reference evidence="2" key="1">
    <citation type="submission" date="2020-07" db="EMBL/GenBank/DDBJ databases">
        <title>Huge and variable diversity of episymbiotic CPR bacteria and DPANN archaea in groundwater ecosystems.</title>
        <authorList>
            <person name="He C.Y."/>
            <person name="Keren R."/>
            <person name="Whittaker M."/>
            <person name="Farag I.F."/>
            <person name="Doudna J."/>
            <person name="Cate J.H.D."/>
            <person name="Banfield J.F."/>
        </authorList>
    </citation>
    <scope>NUCLEOTIDE SEQUENCE</scope>
    <source>
        <strain evidence="2">NC_groundwater_763_Ag_S-0.2um_68_21</strain>
    </source>
</reference>
<comment type="caution">
    <text evidence="2">The sequence shown here is derived from an EMBL/GenBank/DDBJ whole genome shotgun (WGS) entry which is preliminary data.</text>
</comment>
<dbReference type="PANTHER" id="PTHR43798:SF33">
    <property type="entry name" value="HYDROLASE, PUTATIVE (AFU_ORTHOLOGUE AFUA_2G14860)-RELATED"/>
    <property type="match status" value="1"/>
</dbReference>
<gene>
    <name evidence="2" type="ORF">HYZ11_01800</name>
</gene>
<protein>
    <submittedName>
        <fullName evidence="2">Alpha/beta fold hydrolase</fullName>
    </submittedName>
</protein>
<dbReference type="AlphaFoldDB" id="A0A932HWJ0"/>
<name>A0A932HWJ0_UNCTE</name>
<evidence type="ECO:0000313" key="2">
    <source>
        <dbReference type="EMBL" id="MBI3126323.1"/>
    </source>
</evidence>
<dbReference type="Gene3D" id="3.40.50.1820">
    <property type="entry name" value="alpha/beta hydrolase"/>
    <property type="match status" value="1"/>
</dbReference>
<dbReference type="InterPro" id="IPR000073">
    <property type="entry name" value="AB_hydrolase_1"/>
</dbReference>
<keyword evidence="2" id="KW-0378">Hydrolase</keyword>
<dbReference type="Proteomes" id="UP000782312">
    <property type="component" value="Unassembled WGS sequence"/>
</dbReference>
<dbReference type="GO" id="GO:0016787">
    <property type="term" value="F:hydrolase activity"/>
    <property type="evidence" value="ECO:0007669"/>
    <property type="project" value="UniProtKB-KW"/>
</dbReference>
<dbReference type="GO" id="GO:0016020">
    <property type="term" value="C:membrane"/>
    <property type="evidence" value="ECO:0007669"/>
    <property type="project" value="TreeGrafter"/>
</dbReference>
<dbReference type="InterPro" id="IPR050266">
    <property type="entry name" value="AB_hydrolase_sf"/>
</dbReference>
<sequence>MPARAIVQEDHFIESLDPGIRVHLREKHLRGKRRADPATTVLCLHGQSVPAPVAYDLPVPGYSWLDWMAGRGFHVFALSIRGYGLSTRPPETSAPPGNVPPASRGFIAQRDIEAAVRFIRRRLGVEQMNLLGWSWGTTTSATYTANNGHTVRRLALYAPFYAYLDPEAAARAEDPKRPGRWNPRNGAWRYVTEAGQRERWDGSIPKGEHKKWREERVVRRWWKEQLRYDPQGRKRRPPSVRVPNGAMADAYDRAKGKAPYDAADIACPVLLIRGDHDRSSRDAHGATLFNALKNSRGKRYVILGGATHFAQYEWCRETLFREVQLFLEG</sequence>
<dbReference type="EMBL" id="JACPUR010000002">
    <property type="protein sequence ID" value="MBI3126323.1"/>
    <property type="molecule type" value="Genomic_DNA"/>
</dbReference>
<evidence type="ECO:0000259" key="1">
    <source>
        <dbReference type="Pfam" id="PF00561"/>
    </source>
</evidence>
<dbReference type="PANTHER" id="PTHR43798">
    <property type="entry name" value="MONOACYLGLYCEROL LIPASE"/>
    <property type="match status" value="1"/>
</dbReference>
<feature type="domain" description="AB hydrolase-1" evidence="1">
    <location>
        <begin position="71"/>
        <end position="313"/>
    </location>
</feature>
<evidence type="ECO:0000313" key="3">
    <source>
        <dbReference type="Proteomes" id="UP000782312"/>
    </source>
</evidence>